<dbReference type="EMBL" id="CAXDID020000535">
    <property type="protein sequence ID" value="CAL6100898.1"/>
    <property type="molecule type" value="Genomic_DNA"/>
</dbReference>
<evidence type="ECO:0000313" key="3">
    <source>
        <dbReference type="EMBL" id="CAL6019005.1"/>
    </source>
</evidence>
<dbReference type="AlphaFoldDB" id="A0AA86NV78"/>
<reference evidence="3 5" key="2">
    <citation type="submission" date="2024-07" db="EMBL/GenBank/DDBJ databases">
        <authorList>
            <person name="Akdeniz Z."/>
        </authorList>
    </citation>
    <scope>NUCLEOTIDE SEQUENCE [LARGE SCALE GENOMIC DNA]</scope>
</reference>
<reference evidence="1" key="1">
    <citation type="submission" date="2023-06" db="EMBL/GenBank/DDBJ databases">
        <authorList>
            <person name="Kurt Z."/>
        </authorList>
    </citation>
    <scope>NUCLEOTIDE SEQUENCE</scope>
</reference>
<dbReference type="EMBL" id="CATOUU010000367">
    <property type="protein sequence ID" value="CAI9926236.1"/>
    <property type="molecule type" value="Genomic_DNA"/>
</dbReference>
<evidence type="ECO:0000313" key="1">
    <source>
        <dbReference type="EMBL" id="CAI9926236.1"/>
    </source>
</evidence>
<proteinExistence type="predicted"/>
<protein>
    <submittedName>
        <fullName evidence="1">Uncharacterized protein</fullName>
    </submittedName>
</protein>
<gene>
    <name evidence="1" type="ORF">HINF_LOCUS13881</name>
    <name evidence="2" type="ORF">HINF_LOCUS16391</name>
    <name evidence="3" type="ORF">HINF_LOCUS26738</name>
    <name evidence="4" type="ORF">HINF_LOCUS70774</name>
</gene>
<accession>A0AA86NV78</accession>
<dbReference type="EMBL" id="CAXDID020000082">
    <property type="protein sequence ID" value="CAL6019005.1"/>
    <property type="molecule type" value="Genomic_DNA"/>
</dbReference>
<evidence type="ECO:0000313" key="5">
    <source>
        <dbReference type="Proteomes" id="UP001642409"/>
    </source>
</evidence>
<keyword evidence="5" id="KW-1185">Reference proteome</keyword>
<dbReference type="Proteomes" id="UP001642409">
    <property type="component" value="Unassembled WGS sequence"/>
</dbReference>
<evidence type="ECO:0000313" key="4">
    <source>
        <dbReference type="EMBL" id="CAL6100898.1"/>
    </source>
</evidence>
<organism evidence="1">
    <name type="scientific">Hexamita inflata</name>
    <dbReference type="NCBI Taxonomy" id="28002"/>
    <lineage>
        <taxon>Eukaryota</taxon>
        <taxon>Metamonada</taxon>
        <taxon>Diplomonadida</taxon>
        <taxon>Hexamitidae</taxon>
        <taxon>Hexamitinae</taxon>
        <taxon>Hexamita</taxon>
    </lineage>
</organism>
<dbReference type="EMBL" id="CATOUU010000416">
    <property type="protein sequence ID" value="CAI9928746.1"/>
    <property type="molecule type" value="Genomic_DNA"/>
</dbReference>
<evidence type="ECO:0000313" key="2">
    <source>
        <dbReference type="EMBL" id="CAI9928746.1"/>
    </source>
</evidence>
<comment type="caution">
    <text evidence="1">The sequence shown here is derived from an EMBL/GenBank/DDBJ whole genome shotgun (WGS) entry which is preliminary data.</text>
</comment>
<name>A0AA86NV78_9EUKA</name>
<sequence>MPNYQKCANTLFKQEAHSSIDNSTGALKLVHSMGQTFVAVKDKDLPQPKAVQRMQQFAQTLKQDVKVEEKTDKVDKKSLPSLVKTRKRIIIEKKTHPRSVDGVQTSSDSTYKGVYKQPKFFEQVADAPRQIRNATHFSHQFSVADGYPKDVWESSAHAAHTYIPESYPDGYMTNQGIQAMYTTFAKSGKITGGCDLRRTCQGIK</sequence>